<evidence type="ECO:0000313" key="1">
    <source>
        <dbReference type="EMBL" id="MBI5248229.1"/>
    </source>
</evidence>
<evidence type="ECO:0000313" key="2">
    <source>
        <dbReference type="Proteomes" id="UP000807825"/>
    </source>
</evidence>
<reference evidence="1" key="1">
    <citation type="submission" date="2020-07" db="EMBL/GenBank/DDBJ databases">
        <title>Huge and variable diversity of episymbiotic CPR bacteria and DPANN archaea in groundwater ecosystems.</title>
        <authorList>
            <person name="He C.Y."/>
            <person name="Keren R."/>
            <person name="Whittaker M."/>
            <person name="Farag I.F."/>
            <person name="Doudna J."/>
            <person name="Cate J.H.D."/>
            <person name="Banfield J.F."/>
        </authorList>
    </citation>
    <scope>NUCLEOTIDE SEQUENCE</scope>
    <source>
        <strain evidence="1">NC_groundwater_1664_Pr3_B-0.1um_52_9</strain>
    </source>
</reference>
<accession>A0A9D6V044</accession>
<dbReference type="Proteomes" id="UP000807825">
    <property type="component" value="Unassembled WGS sequence"/>
</dbReference>
<organism evidence="1 2">
    <name type="scientific">Desulfomonile tiedjei</name>
    <dbReference type="NCBI Taxonomy" id="2358"/>
    <lineage>
        <taxon>Bacteria</taxon>
        <taxon>Pseudomonadati</taxon>
        <taxon>Thermodesulfobacteriota</taxon>
        <taxon>Desulfomonilia</taxon>
        <taxon>Desulfomonilales</taxon>
        <taxon>Desulfomonilaceae</taxon>
        <taxon>Desulfomonile</taxon>
    </lineage>
</organism>
<dbReference type="AlphaFoldDB" id="A0A9D6V044"/>
<comment type="caution">
    <text evidence="1">The sequence shown here is derived from an EMBL/GenBank/DDBJ whole genome shotgun (WGS) entry which is preliminary data.</text>
</comment>
<name>A0A9D6V044_9BACT</name>
<dbReference type="EMBL" id="JACRDE010000054">
    <property type="protein sequence ID" value="MBI5248229.1"/>
    <property type="molecule type" value="Genomic_DNA"/>
</dbReference>
<protein>
    <submittedName>
        <fullName evidence="1">Uncharacterized protein</fullName>
    </submittedName>
</protein>
<gene>
    <name evidence="1" type="ORF">HY912_01930</name>
</gene>
<proteinExistence type="predicted"/>
<sequence>MGLNLFRLAGLVWFVVLVLAGSPSADVFDDPLPDEILEGANFYIAPRPNYEGSFWVFDQSTNKVIGYAPWDSVNRRWTLFSLNAEYKGFIQATTGATNPPHFTQYLYYGRENQYKGVFVAALGGRPVSPDLPHGELGGSLALYEIGNLPVPAPTYEPEVDPLRRFPDGVDVSPVERPSMR</sequence>